<feature type="compositionally biased region" description="Low complexity" evidence="1">
    <location>
        <begin position="252"/>
        <end position="261"/>
    </location>
</feature>
<name>A0A5N8WX28_9ACTN</name>
<keyword evidence="2" id="KW-0812">Transmembrane</keyword>
<comment type="caution">
    <text evidence="3">The sequence shown here is derived from an EMBL/GenBank/DDBJ whole genome shotgun (WGS) entry which is preliminary data.</text>
</comment>
<dbReference type="AlphaFoldDB" id="A0A5N8WX28"/>
<feature type="transmembrane region" description="Helical" evidence="2">
    <location>
        <begin position="7"/>
        <end position="25"/>
    </location>
</feature>
<feature type="region of interest" description="Disordered" evidence="1">
    <location>
        <begin position="245"/>
        <end position="299"/>
    </location>
</feature>
<evidence type="ECO:0000256" key="1">
    <source>
        <dbReference type="SAM" id="MobiDB-lite"/>
    </source>
</evidence>
<keyword evidence="2" id="KW-1133">Transmembrane helix</keyword>
<accession>A0A5N8WX28</accession>
<sequence>MRHPYRLPVLVFVAGVFVVVAAWLWQERWVGHPAAAPGSGKTSAAAPSAPAASTLSAARLRSALIGEGDLGRAWAPTAGAATWRDGLLKGRADRPECQELLDAVYAEDLLGEPSGATAVEGFDDTEYGAQVRYQVGAYRKQDVDAKLGHLGQLARKCREFTSAGASGEKYDVRVNPVRLPGVGDARQALRMTVGGEVDGERGELTLDVAALRVGDGAALLTHGGLYGIEADITRHAAQLAAERLQDTLAGKPPRSARPSARPSERPAEEGQQERQEEPAYEANPAYEDGETGEEDEGGQ</sequence>
<evidence type="ECO:0000256" key="2">
    <source>
        <dbReference type="SAM" id="Phobius"/>
    </source>
</evidence>
<dbReference type="RefSeq" id="WP_152866212.1">
    <property type="nucleotide sequence ID" value="NZ_VMNX01000115.1"/>
</dbReference>
<feature type="compositionally biased region" description="Acidic residues" evidence="1">
    <location>
        <begin position="287"/>
        <end position="299"/>
    </location>
</feature>
<organism evidence="3 4">
    <name type="scientific">Streptomyces acidicola</name>
    <dbReference type="NCBI Taxonomy" id="2596892"/>
    <lineage>
        <taxon>Bacteria</taxon>
        <taxon>Bacillati</taxon>
        <taxon>Actinomycetota</taxon>
        <taxon>Actinomycetes</taxon>
        <taxon>Kitasatosporales</taxon>
        <taxon>Streptomycetaceae</taxon>
        <taxon>Streptomyces</taxon>
    </lineage>
</organism>
<keyword evidence="2" id="KW-0472">Membrane</keyword>
<protein>
    <submittedName>
        <fullName evidence="3">Uncharacterized protein</fullName>
    </submittedName>
</protein>
<evidence type="ECO:0000313" key="4">
    <source>
        <dbReference type="Proteomes" id="UP000373149"/>
    </source>
</evidence>
<proteinExistence type="predicted"/>
<dbReference type="EMBL" id="VMNX01000115">
    <property type="protein sequence ID" value="MPY51951.1"/>
    <property type="molecule type" value="Genomic_DNA"/>
</dbReference>
<evidence type="ECO:0000313" key="3">
    <source>
        <dbReference type="EMBL" id="MPY51951.1"/>
    </source>
</evidence>
<gene>
    <name evidence="3" type="ORF">FPZ41_26595</name>
</gene>
<reference evidence="3 4" key="1">
    <citation type="submission" date="2019-09" db="EMBL/GenBank/DDBJ databases">
        <authorList>
            <person name="Duangmal K."/>
            <person name="Teo W.F.A."/>
            <person name="Lipun K."/>
        </authorList>
    </citation>
    <scope>NUCLEOTIDE SEQUENCE [LARGE SCALE GENOMIC DNA]</scope>
    <source>
        <strain evidence="3 4">K1PN6</strain>
    </source>
</reference>
<keyword evidence="4" id="KW-1185">Reference proteome</keyword>
<feature type="compositionally biased region" description="Basic and acidic residues" evidence="1">
    <location>
        <begin position="262"/>
        <end position="277"/>
    </location>
</feature>
<dbReference type="Proteomes" id="UP000373149">
    <property type="component" value="Unassembled WGS sequence"/>
</dbReference>